<keyword evidence="2" id="KW-0472">Membrane</keyword>
<reference evidence="3 4" key="1">
    <citation type="submission" date="2023-07" db="EMBL/GenBank/DDBJ databases">
        <title>Sequencing the genomes of 1000 actinobacteria strains.</title>
        <authorList>
            <person name="Klenk H.-P."/>
        </authorList>
    </citation>
    <scope>NUCLEOTIDE SEQUENCE [LARGE SCALE GENOMIC DNA]</scope>
    <source>
        <strain evidence="3 4">DSM 44709</strain>
    </source>
</reference>
<dbReference type="Proteomes" id="UP001240236">
    <property type="component" value="Unassembled WGS sequence"/>
</dbReference>
<feature type="compositionally biased region" description="Pro residues" evidence="1">
    <location>
        <begin position="34"/>
        <end position="60"/>
    </location>
</feature>
<organism evidence="3 4">
    <name type="scientific">Catenuloplanes indicus</name>
    <dbReference type="NCBI Taxonomy" id="137267"/>
    <lineage>
        <taxon>Bacteria</taxon>
        <taxon>Bacillati</taxon>
        <taxon>Actinomycetota</taxon>
        <taxon>Actinomycetes</taxon>
        <taxon>Micromonosporales</taxon>
        <taxon>Micromonosporaceae</taxon>
        <taxon>Catenuloplanes</taxon>
    </lineage>
</organism>
<dbReference type="EMBL" id="JAUSUZ010000001">
    <property type="protein sequence ID" value="MDQ0366227.1"/>
    <property type="molecule type" value="Genomic_DNA"/>
</dbReference>
<evidence type="ECO:0000313" key="3">
    <source>
        <dbReference type="EMBL" id="MDQ0366227.1"/>
    </source>
</evidence>
<feature type="transmembrane region" description="Helical" evidence="2">
    <location>
        <begin position="70"/>
        <end position="97"/>
    </location>
</feature>
<keyword evidence="2" id="KW-0812">Transmembrane</keyword>
<dbReference type="AlphaFoldDB" id="A0AAE4AXH7"/>
<keyword evidence="2" id="KW-1133">Transmembrane helix</keyword>
<comment type="caution">
    <text evidence="3">The sequence shown here is derived from an EMBL/GenBank/DDBJ whole genome shotgun (WGS) entry which is preliminary data.</text>
</comment>
<evidence type="ECO:0000256" key="1">
    <source>
        <dbReference type="SAM" id="MobiDB-lite"/>
    </source>
</evidence>
<feature type="region of interest" description="Disordered" evidence="1">
    <location>
        <begin position="1"/>
        <end position="60"/>
    </location>
</feature>
<evidence type="ECO:0000313" key="4">
    <source>
        <dbReference type="Proteomes" id="UP001240236"/>
    </source>
</evidence>
<accession>A0AAE4AXH7</accession>
<proteinExistence type="predicted"/>
<name>A0AAE4AXH7_9ACTN</name>
<gene>
    <name evidence="3" type="ORF">J2S42_002896</name>
</gene>
<evidence type="ECO:0000256" key="2">
    <source>
        <dbReference type="SAM" id="Phobius"/>
    </source>
</evidence>
<feature type="compositionally biased region" description="Pro residues" evidence="1">
    <location>
        <begin position="12"/>
        <end position="26"/>
    </location>
</feature>
<protein>
    <submittedName>
        <fullName evidence="3">Uncharacterized protein</fullName>
    </submittedName>
</protein>
<dbReference type="RefSeq" id="WP_307239407.1">
    <property type="nucleotide sequence ID" value="NZ_JAUSUZ010000001.1"/>
</dbReference>
<keyword evidence="4" id="KW-1185">Reference proteome</keyword>
<sequence>MSLAGPDAVPTPGEPTPPQAAPPQPAPSQAAPPQAAPPQPAPRVASPPPPGPGVAPPFPAPPVEGRAGRIWLGVGIVAAVVALCCGGGTIAAIGIGLTTTQALTEQAQAQVGEYLDALADEDYSLAYSYLCDQEQAGQTRRQFIDSMDGRPVISSYELGELDPYQTELLMPAQLTYSGGQQVTVQYILVQDTSTAQLEVCGTQG</sequence>